<sequence length="75" mass="8341">MKDPTPWWDALAPADQALFLEHRNTSSLPSEVATRLYATGQPPLATLTGWTLGSAFTWPSRVQEFLRKKAGDEPD</sequence>
<evidence type="ECO:0000313" key="2">
    <source>
        <dbReference type="Proteomes" id="UP001332243"/>
    </source>
</evidence>
<dbReference type="EMBL" id="JAZGQK010000047">
    <property type="protein sequence ID" value="MEE6263948.1"/>
    <property type="molecule type" value="Genomic_DNA"/>
</dbReference>
<name>A0ABU7S589_9ACTN</name>
<dbReference type="Proteomes" id="UP001332243">
    <property type="component" value="Unassembled WGS sequence"/>
</dbReference>
<organism evidence="1 2">
    <name type="scientific">Plantactinospora sonchi</name>
    <dbReference type="NCBI Taxonomy" id="1544735"/>
    <lineage>
        <taxon>Bacteria</taxon>
        <taxon>Bacillati</taxon>
        <taxon>Actinomycetota</taxon>
        <taxon>Actinomycetes</taxon>
        <taxon>Micromonosporales</taxon>
        <taxon>Micromonosporaceae</taxon>
        <taxon>Plantactinospora</taxon>
    </lineage>
</organism>
<gene>
    <name evidence="1" type="ORF">V1633_36420</name>
</gene>
<evidence type="ECO:0000313" key="1">
    <source>
        <dbReference type="EMBL" id="MEE6263948.1"/>
    </source>
</evidence>
<protein>
    <submittedName>
        <fullName evidence="1">Uncharacterized protein</fullName>
    </submittedName>
</protein>
<reference evidence="1 2" key="1">
    <citation type="submission" date="2024-01" db="EMBL/GenBank/DDBJ databases">
        <title>Genome insights into Plantactinospora sonchi sp. nov.</title>
        <authorList>
            <person name="Wang L."/>
        </authorList>
    </citation>
    <scope>NUCLEOTIDE SEQUENCE [LARGE SCALE GENOMIC DNA]</scope>
    <source>
        <strain evidence="1 2">NEAU-QY2</strain>
    </source>
</reference>
<keyword evidence="2" id="KW-1185">Reference proteome</keyword>
<accession>A0ABU7S589</accession>
<comment type="caution">
    <text evidence="1">The sequence shown here is derived from an EMBL/GenBank/DDBJ whole genome shotgun (WGS) entry which is preliminary data.</text>
</comment>
<dbReference type="RefSeq" id="WP_331218741.1">
    <property type="nucleotide sequence ID" value="NZ_JAZGQK010000047.1"/>
</dbReference>
<proteinExistence type="predicted"/>